<accession>A0A1E8PMD1</accession>
<reference evidence="2 3" key="1">
    <citation type="submission" date="2016-10" db="EMBL/GenBank/DDBJ databases">
        <title>Updated version of Genome Assembly of Janthinobacterium lividum ERGS5:01.</title>
        <authorList>
            <person name="Kumar R."/>
            <person name="Acharya V."/>
            <person name="Singh D."/>
        </authorList>
    </citation>
    <scope>NUCLEOTIDE SEQUENCE [LARGE SCALE GENOMIC DNA]</scope>
    <source>
        <strain evidence="2 3">ERGS5:01</strain>
    </source>
</reference>
<evidence type="ECO:0000313" key="3">
    <source>
        <dbReference type="Proteomes" id="UP000092634"/>
    </source>
</evidence>
<evidence type="ECO:0000256" key="1">
    <source>
        <dbReference type="SAM" id="SignalP"/>
    </source>
</evidence>
<name>A0A1E8PMD1_9BURK</name>
<protein>
    <submittedName>
        <fullName evidence="2">Uncharacterized protein</fullName>
    </submittedName>
</protein>
<dbReference type="EMBL" id="MAQB02000006">
    <property type="protein sequence ID" value="OFJ47468.1"/>
    <property type="molecule type" value="Genomic_DNA"/>
</dbReference>
<organism evidence="2 3">
    <name type="scientific">Janthinobacterium lividum</name>
    <dbReference type="NCBI Taxonomy" id="29581"/>
    <lineage>
        <taxon>Bacteria</taxon>
        <taxon>Pseudomonadati</taxon>
        <taxon>Pseudomonadota</taxon>
        <taxon>Betaproteobacteria</taxon>
        <taxon>Burkholderiales</taxon>
        <taxon>Oxalobacteraceae</taxon>
        <taxon>Janthinobacterium</taxon>
    </lineage>
</organism>
<comment type="caution">
    <text evidence="2">The sequence shown here is derived from an EMBL/GenBank/DDBJ whole genome shotgun (WGS) entry which is preliminary data.</text>
</comment>
<evidence type="ECO:0000313" key="2">
    <source>
        <dbReference type="EMBL" id="OFJ47468.1"/>
    </source>
</evidence>
<gene>
    <name evidence="2" type="ORF">BA896_017165</name>
</gene>
<dbReference type="PROSITE" id="PS51257">
    <property type="entry name" value="PROKAR_LIPOPROTEIN"/>
    <property type="match status" value="1"/>
</dbReference>
<dbReference type="Proteomes" id="UP000092634">
    <property type="component" value="Unassembled WGS sequence"/>
</dbReference>
<sequence>MNVAKNMEIIAVAAAIVLSISCYAIAPAAPALQVASSTASVPAVHGKASMPVVLVKAKRLSAAEKSRFA</sequence>
<keyword evidence="1" id="KW-0732">Signal</keyword>
<proteinExistence type="predicted"/>
<feature type="signal peptide" evidence="1">
    <location>
        <begin position="1"/>
        <end position="26"/>
    </location>
</feature>
<dbReference type="AlphaFoldDB" id="A0A1E8PMD1"/>
<feature type="chain" id="PRO_5009214453" evidence="1">
    <location>
        <begin position="27"/>
        <end position="69"/>
    </location>
</feature>